<keyword evidence="4" id="KW-1185">Reference proteome</keyword>
<evidence type="ECO:0000313" key="4">
    <source>
        <dbReference type="Proteomes" id="UP001056384"/>
    </source>
</evidence>
<accession>A0A9Q9AQE8</accession>
<keyword evidence="1" id="KW-0560">Oxidoreductase</keyword>
<dbReference type="PANTHER" id="PTHR34598">
    <property type="entry name" value="BLL6449 PROTEIN"/>
    <property type="match status" value="1"/>
</dbReference>
<evidence type="ECO:0000256" key="2">
    <source>
        <dbReference type="ARBA" id="ARBA00023604"/>
    </source>
</evidence>
<reference evidence="3" key="1">
    <citation type="submission" date="2022-06" db="EMBL/GenBank/DDBJ databases">
        <title>Complete genome sequences of two strains of the flax pathogen Septoria linicola.</title>
        <authorList>
            <person name="Lapalu N."/>
            <person name="Simon A."/>
            <person name="Demenou B."/>
            <person name="Paumier D."/>
            <person name="Guillot M.-P."/>
            <person name="Gout L."/>
            <person name="Valade R."/>
        </authorList>
    </citation>
    <scope>NUCLEOTIDE SEQUENCE</scope>
    <source>
        <strain evidence="3">SE15195</strain>
    </source>
</reference>
<dbReference type="Proteomes" id="UP001056384">
    <property type="component" value="Chromosome 2"/>
</dbReference>
<gene>
    <name evidence="3" type="ORF">Slin15195_G036420</name>
</gene>
<comment type="similarity">
    <text evidence="2">Belongs to the asaB hydroxylase/desaturase family.</text>
</comment>
<evidence type="ECO:0000313" key="3">
    <source>
        <dbReference type="EMBL" id="USW50323.1"/>
    </source>
</evidence>
<name>A0A9Q9AQE8_9PEZI</name>
<dbReference type="GO" id="GO:0016491">
    <property type="term" value="F:oxidoreductase activity"/>
    <property type="evidence" value="ECO:0007669"/>
    <property type="project" value="UniProtKB-KW"/>
</dbReference>
<sequence>MHVDYSENGLKAAARYNRKDICDVAQPALDAEDRGERPRYAVYSIWRAVQPVRRDPIAVLDWRSVDKSEVVATQNRALSAVLESGEFMREMLIHQPDEVLIIKFADTGATDGSGIAKHCIHGSCVLPGTEDEPARESIECRVMAFFD</sequence>
<dbReference type="PANTHER" id="PTHR34598:SF3">
    <property type="entry name" value="OXIDOREDUCTASE AN1597"/>
    <property type="match status" value="1"/>
</dbReference>
<protein>
    <submittedName>
        <fullName evidence="3">Uncharacterized protein</fullName>
    </submittedName>
</protein>
<evidence type="ECO:0000256" key="1">
    <source>
        <dbReference type="ARBA" id="ARBA00023002"/>
    </source>
</evidence>
<dbReference type="EMBL" id="CP099419">
    <property type="protein sequence ID" value="USW50323.1"/>
    <property type="molecule type" value="Genomic_DNA"/>
</dbReference>
<organism evidence="3 4">
    <name type="scientific">Septoria linicola</name>
    <dbReference type="NCBI Taxonomy" id="215465"/>
    <lineage>
        <taxon>Eukaryota</taxon>
        <taxon>Fungi</taxon>
        <taxon>Dikarya</taxon>
        <taxon>Ascomycota</taxon>
        <taxon>Pezizomycotina</taxon>
        <taxon>Dothideomycetes</taxon>
        <taxon>Dothideomycetidae</taxon>
        <taxon>Mycosphaerellales</taxon>
        <taxon>Mycosphaerellaceae</taxon>
        <taxon>Septoria</taxon>
    </lineage>
</organism>
<dbReference type="InterPro" id="IPR044053">
    <property type="entry name" value="AsaB-like"/>
</dbReference>
<proteinExistence type="inferred from homology"/>
<dbReference type="AlphaFoldDB" id="A0A9Q9AQE8"/>